<comment type="subcellular location">
    <subcellularLocation>
        <location evidence="1">Cell membrane</location>
        <topology evidence="1">Multi-pass membrane protein</topology>
    </subcellularLocation>
</comment>
<dbReference type="GO" id="GO:0008360">
    <property type="term" value="P:regulation of cell shape"/>
    <property type="evidence" value="ECO:0007669"/>
    <property type="project" value="UniProtKB-KW"/>
</dbReference>
<dbReference type="AlphaFoldDB" id="A0A3B1BIE1"/>
<evidence type="ECO:0000313" key="18">
    <source>
        <dbReference type="EMBL" id="VAX11574.1"/>
    </source>
</evidence>
<feature type="transmembrane region" description="Helical" evidence="17">
    <location>
        <begin position="66"/>
        <end position="84"/>
    </location>
</feature>
<evidence type="ECO:0000256" key="7">
    <source>
        <dbReference type="ARBA" id="ARBA00022692"/>
    </source>
</evidence>
<evidence type="ECO:0000256" key="14">
    <source>
        <dbReference type="ARBA" id="ARBA00032370"/>
    </source>
</evidence>
<keyword evidence="8" id="KW-0133">Cell shape</keyword>
<evidence type="ECO:0000256" key="2">
    <source>
        <dbReference type="ARBA" id="ARBA00004752"/>
    </source>
</evidence>
<dbReference type="Pfam" id="PF01098">
    <property type="entry name" value="FTSW_RODA_SPOVE"/>
    <property type="match status" value="1"/>
</dbReference>
<dbReference type="InterPro" id="IPR013437">
    <property type="entry name" value="FtsW"/>
</dbReference>
<name>A0A3B1BIE1_9ZZZZ</name>
<feature type="transmembrane region" description="Helical" evidence="17">
    <location>
        <begin position="293"/>
        <end position="313"/>
    </location>
</feature>
<evidence type="ECO:0000256" key="5">
    <source>
        <dbReference type="ARBA" id="ARBA00022676"/>
    </source>
</evidence>
<dbReference type="EMBL" id="UOFY01000071">
    <property type="protein sequence ID" value="VAX11574.1"/>
    <property type="molecule type" value="Genomic_DNA"/>
</dbReference>
<comment type="catalytic activity">
    <reaction evidence="16">
        <text>[GlcNAc-(1-&gt;4)-Mur2Ac(oyl-L-Ala-gamma-D-Glu-L-Lys-D-Ala-D-Ala)](n)-di-trans,octa-cis-undecaprenyl diphosphate + beta-D-GlcNAc-(1-&gt;4)-Mur2Ac(oyl-L-Ala-gamma-D-Glu-L-Lys-D-Ala-D-Ala)-di-trans,octa-cis-undecaprenyl diphosphate = [GlcNAc-(1-&gt;4)-Mur2Ac(oyl-L-Ala-gamma-D-Glu-L-Lys-D-Ala-D-Ala)](n+1)-di-trans,octa-cis-undecaprenyl diphosphate + di-trans,octa-cis-undecaprenyl diphosphate + H(+)</text>
        <dbReference type="Rhea" id="RHEA:23708"/>
        <dbReference type="Rhea" id="RHEA-COMP:9602"/>
        <dbReference type="Rhea" id="RHEA-COMP:9603"/>
        <dbReference type="ChEBI" id="CHEBI:15378"/>
        <dbReference type="ChEBI" id="CHEBI:58405"/>
        <dbReference type="ChEBI" id="CHEBI:60033"/>
        <dbReference type="ChEBI" id="CHEBI:78435"/>
        <dbReference type="EC" id="2.4.99.28"/>
    </reaction>
</comment>
<keyword evidence="12" id="KW-0131">Cell cycle</keyword>
<dbReference type="PANTHER" id="PTHR30474:SF2">
    <property type="entry name" value="PEPTIDOGLYCAN GLYCOSYLTRANSFERASE FTSW-RELATED"/>
    <property type="match status" value="1"/>
</dbReference>
<dbReference type="EC" id="2.4.99.28" evidence="15"/>
<keyword evidence="4 18" id="KW-0132">Cell division</keyword>
<evidence type="ECO:0000256" key="1">
    <source>
        <dbReference type="ARBA" id="ARBA00004651"/>
    </source>
</evidence>
<feature type="transmembrane region" description="Helical" evidence="17">
    <location>
        <begin position="325"/>
        <end position="343"/>
    </location>
</feature>
<evidence type="ECO:0000256" key="12">
    <source>
        <dbReference type="ARBA" id="ARBA00023306"/>
    </source>
</evidence>
<feature type="transmembrane region" description="Helical" evidence="17">
    <location>
        <begin position="186"/>
        <end position="202"/>
    </location>
</feature>
<feature type="transmembrane region" description="Helical" evidence="17">
    <location>
        <begin position="31"/>
        <end position="54"/>
    </location>
</feature>
<evidence type="ECO:0000256" key="8">
    <source>
        <dbReference type="ARBA" id="ARBA00022960"/>
    </source>
</evidence>
<keyword evidence="9" id="KW-0573">Peptidoglycan synthesis</keyword>
<keyword evidence="10 17" id="KW-1133">Transmembrane helix</keyword>
<evidence type="ECO:0000256" key="4">
    <source>
        <dbReference type="ARBA" id="ARBA00022618"/>
    </source>
</evidence>
<keyword evidence="5" id="KW-0328">Glycosyltransferase</keyword>
<evidence type="ECO:0000256" key="6">
    <source>
        <dbReference type="ARBA" id="ARBA00022679"/>
    </source>
</evidence>
<evidence type="ECO:0000256" key="16">
    <source>
        <dbReference type="ARBA" id="ARBA00049902"/>
    </source>
</evidence>
<accession>A0A3B1BIE1</accession>
<keyword evidence="6" id="KW-0808">Transferase</keyword>
<keyword evidence="13" id="KW-0961">Cell wall biogenesis/degradation</keyword>
<feature type="transmembrane region" description="Helical" evidence="17">
    <location>
        <begin position="163"/>
        <end position="180"/>
    </location>
</feature>
<proteinExistence type="inferred from homology"/>
<feature type="transmembrane region" description="Helical" evidence="17">
    <location>
        <begin position="209"/>
        <end position="228"/>
    </location>
</feature>
<protein>
    <recommendedName>
        <fullName evidence="15">peptidoglycan glycosyltransferase</fullName>
        <ecNumber evidence="15">2.4.99.28</ecNumber>
    </recommendedName>
    <alternativeName>
        <fullName evidence="14">Peptidoglycan polymerase</fullName>
    </alternativeName>
</protein>
<reference evidence="18" key="1">
    <citation type="submission" date="2018-06" db="EMBL/GenBank/DDBJ databases">
        <authorList>
            <person name="Zhirakovskaya E."/>
        </authorList>
    </citation>
    <scope>NUCLEOTIDE SEQUENCE</scope>
</reference>
<evidence type="ECO:0000256" key="13">
    <source>
        <dbReference type="ARBA" id="ARBA00023316"/>
    </source>
</evidence>
<dbReference type="InterPro" id="IPR001182">
    <property type="entry name" value="FtsW/RodA"/>
</dbReference>
<dbReference type="GO" id="GO:0005886">
    <property type="term" value="C:plasma membrane"/>
    <property type="evidence" value="ECO:0007669"/>
    <property type="project" value="UniProtKB-SubCell"/>
</dbReference>
<sequence>MSMQAIKQRGISAPAGASATSSSTEWLLDPWLLIPAVSLLMLGLVMVGSASISISDQNTGQPFYLLIRQTIYVGLGLGLAWGVWRVPMQLWQATGPYLIMGSVLLLLLLFVPGLGREVNGSLRWLSLGPVNLQVSELVKLFVVIYLAGYMVRHNEAVRNEAGGFLRPLGLMMLLSMLLLLQPDFGTVAVMMATAMGMMWLGGARLLQFLMLAAGMLAMLALLAVAAPYRMARLTTFLNPWADPFNSGFQLTQALIAFGRGEWLGVGLGSSVQKLFYLPEAHTDFLFAVMAEELGLLVAALVIGLFLIIVLRALMIGQLAEKQDKLFSAYVAYGLGIWIGLQAFTNIGVNMGVLPTKGLTLPLMSYGGSSMMVMCIAVALLLRIEYETRTGLIHKKPVVKTTRRGRVAHVG</sequence>
<dbReference type="InterPro" id="IPR018365">
    <property type="entry name" value="Cell_cycle_FtsW-rel_CS"/>
</dbReference>
<dbReference type="GO" id="GO:0032153">
    <property type="term" value="C:cell division site"/>
    <property type="evidence" value="ECO:0007669"/>
    <property type="project" value="TreeGrafter"/>
</dbReference>
<evidence type="ECO:0000256" key="9">
    <source>
        <dbReference type="ARBA" id="ARBA00022984"/>
    </source>
</evidence>
<gene>
    <name evidence="18" type="ORF">MNBD_GAMMA25-1561</name>
</gene>
<dbReference type="PROSITE" id="PS00428">
    <property type="entry name" value="FTSW_RODA_SPOVE"/>
    <property type="match status" value="1"/>
</dbReference>
<evidence type="ECO:0000256" key="10">
    <source>
        <dbReference type="ARBA" id="ARBA00022989"/>
    </source>
</evidence>
<evidence type="ECO:0000256" key="17">
    <source>
        <dbReference type="SAM" id="Phobius"/>
    </source>
</evidence>
<feature type="transmembrane region" description="Helical" evidence="17">
    <location>
        <begin position="96"/>
        <end position="114"/>
    </location>
</feature>
<dbReference type="GO" id="GO:0009252">
    <property type="term" value="P:peptidoglycan biosynthetic process"/>
    <property type="evidence" value="ECO:0007669"/>
    <property type="project" value="UniProtKB-KW"/>
</dbReference>
<evidence type="ECO:0000256" key="3">
    <source>
        <dbReference type="ARBA" id="ARBA00022475"/>
    </source>
</evidence>
<comment type="pathway">
    <text evidence="2">Cell wall biogenesis; peptidoglycan biosynthesis.</text>
</comment>
<dbReference type="PANTHER" id="PTHR30474">
    <property type="entry name" value="CELL CYCLE PROTEIN"/>
    <property type="match status" value="1"/>
</dbReference>
<keyword evidence="7 17" id="KW-0812">Transmembrane</keyword>
<dbReference type="GO" id="GO:0008955">
    <property type="term" value="F:peptidoglycan glycosyltransferase activity"/>
    <property type="evidence" value="ECO:0007669"/>
    <property type="project" value="UniProtKB-EC"/>
</dbReference>
<dbReference type="GO" id="GO:0071555">
    <property type="term" value="P:cell wall organization"/>
    <property type="evidence" value="ECO:0007669"/>
    <property type="project" value="UniProtKB-KW"/>
</dbReference>
<feature type="transmembrane region" description="Helical" evidence="17">
    <location>
        <begin position="363"/>
        <end position="381"/>
    </location>
</feature>
<dbReference type="NCBIfam" id="TIGR02614">
    <property type="entry name" value="ftsW"/>
    <property type="match status" value="1"/>
</dbReference>
<dbReference type="HAMAP" id="MF_00913">
    <property type="entry name" value="PGT_FtsW_proteobact"/>
    <property type="match status" value="1"/>
</dbReference>
<evidence type="ECO:0000256" key="15">
    <source>
        <dbReference type="ARBA" id="ARBA00044770"/>
    </source>
</evidence>
<organism evidence="18">
    <name type="scientific">hydrothermal vent metagenome</name>
    <dbReference type="NCBI Taxonomy" id="652676"/>
    <lineage>
        <taxon>unclassified sequences</taxon>
        <taxon>metagenomes</taxon>
        <taxon>ecological metagenomes</taxon>
    </lineage>
</organism>
<dbReference type="GO" id="GO:0015648">
    <property type="term" value="F:lipid-linked peptidoglycan transporter activity"/>
    <property type="evidence" value="ECO:0007669"/>
    <property type="project" value="TreeGrafter"/>
</dbReference>
<feature type="transmembrane region" description="Helical" evidence="17">
    <location>
        <begin position="134"/>
        <end position="151"/>
    </location>
</feature>
<keyword evidence="11 17" id="KW-0472">Membrane</keyword>
<evidence type="ECO:0000256" key="11">
    <source>
        <dbReference type="ARBA" id="ARBA00023136"/>
    </source>
</evidence>
<keyword evidence="3" id="KW-1003">Cell membrane</keyword>
<dbReference type="GO" id="GO:0051301">
    <property type="term" value="P:cell division"/>
    <property type="evidence" value="ECO:0007669"/>
    <property type="project" value="UniProtKB-KW"/>
</dbReference>